<evidence type="ECO:0000256" key="1">
    <source>
        <dbReference type="SAM" id="Coils"/>
    </source>
</evidence>
<keyword evidence="2" id="KW-0472">Membrane</keyword>
<reference evidence="4" key="1">
    <citation type="submission" date="2020-06" db="EMBL/GenBank/DDBJ databases">
        <title>Whole Genome Sequence of Bradyrhizobium sp. Strain 1S1.</title>
        <authorList>
            <person name="Bromfield E.S.P."/>
            <person name="Cloutier S."/>
        </authorList>
    </citation>
    <scope>NUCLEOTIDE SEQUENCE [LARGE SCALE GENOMIC DNA]</scope>
    <source>
        <strain evidence="4">1S1</strain>
    </source>
</reference>
<keyword evidence="2" id="KW-0812">Transmembrane</keyword>
<feature type="coiled-coil region" evidence="1">
    <location>
        <begin position="533"/>
        <end position="605"/>
    </location>
</feature>
<dbReference type="SUPFAM" id="SSF52540">
    <property type="entry name" value="P-loop containing nucleoside triphosphate hydrolases"/>
    <property type="match status" value="1"/>
</dbReference>
<protein>
    <recommendedName>
        <fullName evidence="3">Novel STAND NTPase 1 domain-containing protein</fullName>
    </recommendedName>
</protein>
<dbReference type="Gene3D" id="3.40.50.300">
    <property type="entry name" value="P-loop containing nucleotide triphosphate hydrolases"/>
    <property type="match status" value="1"/>
</dbReference>
<keyword evidence="2" id="KW-1133">Transmembrane helix</keyword>
<sequence length="889" mass="97901">MIDDVIERLALQRLVIIHGASGIGKSSLVRAGVLPKLARQHLRHGEAWLTCSIRPSGGPLWNLAKELARLDGSENDLDTISRIVRQLSQRNATLSLVANSLENLRGRTLCILVDQFEELFRFAKETSREEAACFVDLLARQIDVPNSSAAHSSGQGGRAEGRELSTQSAHVILTMRSEFLGECTRFNGLAEAINRVQYLVPRMDYHELVRAICRPAIIYGGEVSGPLADQLIAEADGQGDELPLIQHGLMLLWDEASSHNQTGEIVLKPRQLETAEGLASLLSKHADTVTAEAATSQVMKKAVERIFRALTELNAEGQAIRRPQKFRELVAVSGIDEDALRPIIEALRADGVSFLTPYPPTPIEPDTIVDISHEALIRRWKSIADKNEGWLQREFRDGLIWRSLVEQAESLLSSRPHLLSAATTEARSQWFRDQSEPWANRYGGHWSRVQALLDESEAAVRRQVEEVDQRRQEKEELRLERERRAAAERVAEEHQLRTRAERELSRRRLRYTIVLSAAALLFLLAAVLAFYLSQEATRARIEAERAREIAERAQSDAVLQAQVAKFKAEDADREKQRTQDALSAAQEANAKLNAALTQAQQTQASSGEVVAENRGVSDLLEALKTNTNPYQAAVLGQSIAALGAKITSKQMAVAVDRLVDLLDDSNDPSVQNAFSQSLEAIAQASKQVEATQVFVRRLESALTNALDVGSKIAIAPALQIASSKLGRQDAERAAATIANELSPFIQEFTFTQAEQVATILLRNISETDDPNAQSVRALESVALKLSPSAAQDLARQISSRGLSGKLERVLLALRKGRTSDVSSKLICIGDSTSRNQQCPPEAIRLPCGTDIRNWAKQTQCQILDTKKLADTSGGACGYAIFRVQCSEGR</sequence>
<name>A0A974A4V3_9BRAD</name>
<keyword evidence="1" id="KW-0175">Coiled coil</keyword>
<proteinExistence type="predicted"/>
<evidence type="ECO:0000313" key="4">
    <source>
        <dbReference type="EMBL" id="NVI48057.1"/>
    </source>
</evidence>
<dbReference type="InterPro" id="IPR027417">
    <property type="entry name" value="P-loop_NTPase"/>
</dbReference>
<comment type="caution">
    <text evidence="4">The sequence shown here is derived from an EMBL/GenBank/DDBJ whole genome shotgun (WGS) entry which is preliminary data.</text>
</comment>
<feature type="coiled-coil region" evidence="1">
    <location>
        <begin position="453"/>
        <end position="497"/>
    </location>
</feature>
<dbReference type="Pfam" id="PF20703">
    <property type="entry name" value="nSTAND1"/>
    <property type="match status" value="1"/>
</dbReference>
<organism evidence="4">
    <name type="scientific">Bradyrhizobium septentrionale</name>
    <dbReference type="NCBI Taxonomy" id="1404411"/>
    <lineage>
        <taxon>Bacteria</taxon>
        <taxon>Pseudomonadati</taxon>
        <taxon>Pseudomonadota</taxon>
        <taxon>Alphaproteobacteria</taxon>
        <taxon>Hyphomicrobiales</taxon>
        <taxon>Nitrobacteraceae</taxon>
        <taxon>Bradyrhizobium</taxon>
    </lineage>
</organism>
<dbReference type="InterPro" id="IPR049052">
    <property type="entry name" value="nSTAND1"/>
</dbReference>
<dbReference type="AlphaFoldDB" id="A0A974A4V3"/>
<dbReference type="SUPFAM" id="SSF48371">
    <property type="entry name" value="ARM repeat"/>
    <property type="match status" value="1"/>
</dbReference>
<dbReference type="EMBL" id="JAAOLE020000001">
    <property type="protein sequence ID" value="NVI48057.1"/>
    <property type="molecule type" value="Genomic_DNA"/>
</dbReference>
<gene>
    <name evidence="4" type="ORF">HAP48_034925</name>
</gene>
<feature type="domain" description="Novel STAND NTPase 1" evidence="3">
    <location>
        <begin position="2"/>
        <end position="408"/>
    </location>
</feature>
<evidence type="ECO:0000256" key="2">
    <source>
        <dbReference type="SAM" id="Phobius"/>
    </source>
</evidence>
<feature type="transmembrane region" description="Helical" evidence="2">
    <location>
        <begin position="509"/>
        <end position="532"/>
    </location>
</feature>
<dbReference type="InterPro" id="IPR016024">
    <property type="entry name" value="ARM-type_fold"/>
</dbReference>
<evidence type="ECO:0000259" key="3">
    <source>
        <dbReference type="Pfam" id="PF20703"/>
    </source>
</evidence>
<accession>A0A974A4V3</accession>